<dbReference type="HOGENOM" id="CLU_003601_3_3_9"/>
<dbReference type="RefSeq" id="WP_014827706.1">
    <property type="nucleotide sequence ID" value="NC_018068.1"/>
</dbReference>
<gene>
    <name evidence="8" type="primary">fhs</name>
    <name evidence="9" type="ordered locus">Desaci_2786</name>
</gene>
<dbReference type="PROSITE" id="PS00721">
    <property type="entry name" value="FTHFS_1"/>
    <property type="match status" value="1"/>
</dbReference>
<comment type="catalytic activity">
    <reaction evidence="6 8">
        <text>(6S)-5,6,7,8-tetrahydrofolate + formate + ATP = (6R)-10-formyltetrahydrofolate + ADP + phosphate</text>
        <dbReference type="Rhea" id="RHEA:20221"/>
        <dbReference type="ChEBI" id="CHEBI:15740"/>
        <dbReference type="ChEBI" id="CHEBI:30616"/>
        <dbReference type="ChEBI" id="CHEBI:43474"/>
        <dbReference type="ChEBI" id="CHEBI:57453"/>
        <dbReference type="ChEBI" id="CHEBI:195366"/>
        <dbReference type="ChEBI" id="CHEBI:456216"/>
        <dbReference type="EC" id="6.3.4.3"/>
    </reaction>
</comment>
<dbReference type="Pfam" id="PF01268">
    <property type="entry name" value="FTHFS"/>
    <property type="match status" value="1"/>
</dbReference>
<dbReference type="PROSITE" id="PS00722">
    <property type="entry name" value="FTHFS_2"/>
    <property type="match status" value="1"/>
</dbReference>
<evidence type="ECO:0000256" key="6">
    <source>
        <dbReference type="ARBA" id="ARBA00049033"/>
    </source>
</evidence>
<dbReference type="FunFam" id="3.10.410.10:FF:000001">
    <property type="entry name" value="Putative formate--tetrahydrofolate ligase"/>
    <property type="match status" value="1"/>
</dbReference>
<protein>
    <recommendedName>
        <fullName evidence="8">Formate--tetrahydrofolate ligase</fullName>
        <ecNumber evidence="8">6.3.4.3</ecNumber>
    </recommendedName>
    <alternativeName>
        <fullName evidence="8">Formyltetrahydrofolate synthetase</fullName>
        <shortName evidence="8">FHS</shortName>
        <shortName evidence="8">FTHFS</shortName>
    </alternativeName>
</protein>
<dbReference type="InterPro" id="IPR020628">
    <property type="entry name" value="Formate_THF_ligase_CS"/>
</dbReference>
<keyword evidence="3 8" id="KW-0436">Ligase</keyword>
<dbReference type="eggNOG" id="COG2759">
    <property type="taxonomic scope" value="Bacteria"/>
</dbReference>
<dbReference type="SUPFAM" id="SSF52540">
    <property type="entry name" value="P-loop containing nucleoside triphosphate hydrolases"/>
    <property type="match status" value="1"/>
</dbReference>
<evidence type="ECO:0000256" key="5">
    <source>
        <dbReference type="ARBA" id="ARBA00022840"/>
    </source>
</evidence>
<dbReference type="KEGG" id="dai:Desaci_2786"/>
<accession>I4D7D7</accession>
<sequence length="556" mass="59766">MKSDIEIAQAAVMKPITEIAQKLDLTEDDIELYGKYKAKVSLNVWNRLKDKPDGKLILVTAINPTPAGEGKTTTTVGLGQALWKMGKKAMIAIREPSLGPCFGVKGGAAGGGYAQVVPMEDINLHFTGDFHAITSAHSLLAAMLDNSIQQGNPLNIDPRQVVFRRVVDMNDRALRKIVIGLGGKTEGVPRESGYDITVASEIMAILCLASDLMDLKKRFGKIVVAYTYDGQPVTAHDLEAEGAMALLMKDAIKPNLVQTLENTPVFIHGGPFANIAHGCNSIMATKLGLKLVDYLVTEAGFGADLGAEKFFDLKCRFGGLKPEAVVIVATVRALKMNGGLAKDQLGTEDLGALARGVVNLEKHIENMAKFGVPSVVAINRFPTDTEAELNLVRERCQELGAEVALSEVFMRGGEGGIELAETVLRVLEHKESKFKVLYESDLCIEEKIEKIAKEIYGADGVVIDKGAQASIKKYVEMGYGNLPICMAKTQYSLSDDAARLGRPTGFTITVREIRLSAGAGFLVAITGAIMTMPGLPKRPAATRMDIDADGTITGLF</sequence>
<dbReference type="Gene3D" id="3.30.1510.10">
    <property type="entry name" value="Domain 2, N(10)-formyltetrahydrofolate synthetase"/>
    <property type="match status" value="1"/>
</dbReference>
<evidence type="ECO:0000256" key="1">
    <source>
        <dbReference type="ARBA" id="ARBA00004777"/>
    </source>
</evidence>
<dbReference type="EC" id="6.3.4.3" evidence="8"/>
<feature type="binding site" evidence="8">
    <location>
        <begin position="65"/>
        <end position="72"/>
    </location>
    <ligand>
        <name>ATP</name>
        <dbReference type="ChEBI" id="CHEBI:30616"/>
    </ligand>
</feature>
<evidence type="ECO:0000256" key="3">
    <source>
        <dbReference type="ARBA" id="ARBA00022598"/>
    </source>
</evidence>
<organism evidence="9 10">
    <name type="scientific">Desulfosporosinus acidiphilus (strain DSM 22704 / JCM 16185 / SJ4)</name>
    <dbReference type="NCBI Taxonomy" id="646529"/>
    <lineage>
        <taxon>Bacteria</taxon>
        <taxon>Bacillati</taxon>
        <taxon>Bacillota</taxon>
        <taxon>Clostridia</taxon>
        <taxon>Eubacteriales</taxon>
        <taxon>Desulfitobacteriaceae</taxon>
        <taxon>Desulfosporosinus</taxon>
    </lineage>
</organism>
<name>I4D7D7_DESAJ</name>
<comment type="similarity">
    <text evidence="7 8">Belongs to the formate--tetrahydrofolate ligase family.</text>
</comment>
<dbReference type="CDD" id="cd00477">
    <property type="entry name" value="FTHFS"/>
    <property type="match status" value="1"/>
</dbReference>
<dbReference type="GO" id="GO:0004329">
    <property type="term" value="F:formate-tetrahydrofolate ligase activity"/>
    <property type="evidence" value="ECO:0007669"/>
    <property type="project" value="UniProtKB-UniRule"/>
</dbReference>
<dbReference type="OrthoDB" id="9761733at2"/>
<dbReference type="FunFam" id="3.30.1510.10:FF:000001">
    <property type="entry name" value="Formate--tetrahydrofolate ligase"/>
    <property type="match status" value="1"/>
</dbReference>
<dbReference type="AlphaFoldDB" id="I4D7D7"/>
<keyword evidence="4 8" id="KW-0547">Nucleotide-binding</keyword>
<dbReference type="InterPro" id="IPR027417">
    <property type="entry name" value="P-loop_NTPase"/>
</dbReference>
<evidence type="ECO:0000313" key="9">
    <source>
        <dbReference type="EMBL" id="AFM41711.1"/>
    </source>
</evidence>
<dbReference type="Gene3D" id="3.40.50.300">
    <property type="entry name" value="P-loop containing nucleotide triphosphate hydrolases"/>
    <property type="match status" value="1"/>
</dbReference>
<evidence type="ECO:0000256" key="7">
    <source>
        <dbReference type="ARBA" id="ARBA00061363"/>
    </source>
</evidence>
<dbReference type="STRING" id="646529.Desaci_2786"/>
<dbReference type="InterPro" id="IPR000559">
    <property type="entry name" value="Formate_THF_ligase"/>
</dbReference>
<evidence type="ECO:0000256" key="8">
    <source>
        <dbReference type="HAMAP-Rule" id="MF_01543"/>
    </source>
</evidence>
<keyword evidence="5 8" id="KW-0067">ATP-binding</keyword>
<dbReference type="GO" id="GO:0005524">
    <property type="term" value="F:ATP binding"/>
    <property type="evidence" value="ECO:0007669"/>
    <property type="project" value="UniProtKB-UniRule"/>
</dbReference>
<dbReference type="UniPathway" id="UPA00193"/>
<reference evidence="9 10" key="1">
    <citation type="journal article" date="2012" name="J. Bacteriol.">
        <title>Complete genome sequences of Desulfosporosinus orientis DSM765T, Desulfosporosinus youngiae DSM17734T, Desulfosporosinus meridiei DSM13257T, and Desulfosporosinus acidiphilus DSM22704T.</title>
        <authorList>
            <person name="Pester M."/>
            <person name="Brambilla E."/>
            <person name="Alazard D."/>
            <person name="Rattei T."/>
            <person name="Weinmaier T."/>
            <person name="Han J."/>
            <person name="Lucas S."/>
            <person name="Lapidus A."/>
            <person name="Cheng J.F."/>
            <person name="Goodwin L."/>
            <person name="Pitluck S."/>
            <person name="Peters L."/>
            <person name="Ovchinnikova G."/>
            <person name="Teshima H."/>
            <person name="Detter J.C."/>
            <person name="Han C.S."/>
            <person name="Tapia R."/>
            <person name="Land M.L."/>
            <person name="Hauser L."/>
            <person name="Kyrpides N.C."/>
            <person name="Ivanova N.N."/>
            <person name="Pagani I."/>
            <person name="Huntmann M."/>
            <person name="Wei C.L."/>
            <person name="Davenport K.W."/>
            <person name="Daligault H."/>
            <person name="Chain P.S."/>
            <person name="Chen A."/>
            <person name="Mavromatis K."/>
            <person name="Markowitz V."/>
            <person name="Szeto E."/>
            <person name="Mikhailova N."/>
            <person name="Pati A."/>
            <person name="Wagner M."/>
            <person name="Woyke T."/>
            <person name="Ollivier B."/>
            <person name="Klenk H.P."/>
            <person name="Spring S."/>
            <person name="Loy A."/>
        </authorList>
    </citation>
    <scope>NUCLEOTIDE SEQUENCE [LARGE SCALE GENOMIC DNA]</scope>
    <source>
        <strain evidence="10">DSM 22704 / JCM 16185 / SJ4</strain>
    </source>
</reference>
<dbReference type="HAMAP" id="MF_01543">
    <property type="entry name" value="FTHFS"/>
    <property type="match status" value="1"/>
</dbReference>
<proteinExistence type="inferred from homology"/>
<evidence type="ECO:0000256" key="4">
    <source>
        <dbReference type="ARBA" id="ARBA00022741"/>
    </source>
</evidence>
<dbReference type="GO" id="GO:0035999">
    <property type="term" value="P:tetrahydrofolate interconversion"/>
    <property type="evidence" value="ECO:0007669"/>
    <property type="project" value="UniProtKB-UniRule"/>
</dbReference>
<dbReference type="Proteomes" id="UP000002892">
    <property type="component" value="Chromosome"/>
</dbReference>
<keyword evidence="10" id="KW-1185">Reference proteome</keyword>
<comment type="pathway">
    <text evidence="1 8">One-carbon metabolism; tetrahydrofolate interconversion.</text>
</comment>
<dbReference type="Gene3D" id="3.10.410.10">
    <property type="entry name" value="Formyltetrahydrofolate synthetase, domain 3"/>
    <property type="match status" value="1"/>
</dbReference>
<evidence type="ECO:0000256" key="2">
    <source>
        <dbReference type="ARBA" id="ARBA00022563"/>
    </source>
</evidence>
<dbReference type="EMBL" id="CP003639">
    <property type="protein sequence ID" value="AFM41711.1"/>
    <property type="molecule type" value="Genomic_DNA"/>
</dbReference>
<evidence type="ECO:0000313" key="10">
    <source>
        <dbReference type="Proteomes" id="UP000002892"/>
    </source>
</evidence>
<keyword evidence="2 8" id="KW-0554">One-carbon metabolism</keyword>
<dbReference type="NCBIfam" id="NF010030">
    <property type="entry name" value="PRK13505.1"/>
    <property type="match status" value="1"/>
</dbReference>